<sequence>MNETVWGTKSWTGKLIMLSALVLATLFCFWIGSHLRVYTGRELYRFLNWDIFLAWVPVLLALLLDGAIALHRYWRMRWGGTVLIMLLGVCWLLFYPNAAYLVTDLIHPFVHYRPSGRFAEDLEFWYHLFLFFNAGLLGLGLGTYALSSVQQHMAERYSKGIGWLFAVVVLILSSVGIYIGRFIRWNSWDVFTKPQSIINDVMMIIKDPSELQFMLVFTGMILVISGIGYILMRGGMYMIRRTGGYRW</sequence>
<feature type="transmembrane region" description="Helical" evidence="1">
    <location>
        <begin position="12"/>
        <end position="32"/>
    </location>
</feature>
<keyword evidence="1" id="KW-1133">Transmembrane helix</keyword>
<keyword evidence="1" id="KW-0472">Membrane</keyword>
<dbReference type="EMBL" id="JAVDQH010000001">
    <property type="protein sequence ID" value="MDR6242449.1"/>
    <property type="molecule type" value="Genomic_DNA"/>
</dbReference>
<evidence type="ECO:0000256" key="1">
    <source>
        <dbReference type="SAM" id="Phobius"/>
    </source>
</evidence>
<accession>A0ABU1ITE7</accession>
<feature type="transmembrane region" description="Helical" evidence="1">
    <location>
        <begin position="82"/>
        <end position="102"/>
    </location>
</feature>
<keyword evidence="1" id="KW-0812">Transmembrane</keyword>
<evidence type="ECO:0000313" key="3">
    <source>
        <dbReference type="Proteomes" id="UP001185028"/>
    </source>
</evidence>
<dbReference type="Pfam" id="PF07099">
    <property type="entry name" value="DUF1361"/>
    <property type="match status" value="1"/>
</dbReference>
<protein>
    <submittedName>
        <fullName evidence="2">Membrane protein</fullName>
    </submittedName>
</protein>
<proteinExistence type="predicted"/>
<dbReference type="InterPro" id="IPR009793">
    <property type="entry name" value="DUF1361"/>
</dbReference>
<comment type="caution">
    <text evidence="2">The sequence shown here is derived from an EMBL/GenBank/DDBJ whole genome shotgun (WGS) entry which is preliminary data.</text>
</comment>
<feature type="transmembrane region" description="Helical" evidence="1">
    <location>
        <begin position="211"/>
        <end position="232"/>
    </location>
</feature>
<name>A0ABU1ITE7_9BACL</name>
<feature type="transmembrane region" description="Helical" evidence="1">
    <location>
        <begin position="161"/>
        <end position="183"/>
    </location>
</feature>
<evidence type="ECO:0000313" key="2">
    <source>
        <dbReference type="EMBL" id="MDR6242449.1"/>
    </source>
</evidence>
<dbReference type="Proteomes" id="UP001185028">
    <property type="component" value="Unassembled WGS sequence"/>
</dbReference>
<gene>
    <name evidence="2" type="ORF">JOC58_000333</name>
</gene>
<feature type="transmembrane region" description="Helical" evidence="1">
    <location>
        <begin position="124"/>
        <end position="149"/>
    </location>
</feature>
<reference evidence="2 3" key="1">
    <citation type="submission" date="2023-07" db="EMBL/GenBank/DDBJ databases">
        <title>Genomic Encyclopedia of Type Strains, Phase IV (KMG-IV): sequencing the most valuable type-strain genomes for metagenomic binning, comparative biology and taxonomic classification.</title>
        <authorList>
            <person name="Goeker M."/>
        </authorList>
    </citation>
    <scope>NUCLEOTIDE SEQUENCE [LARGE SCALE GENOMIC DNA]</scope>
    <source>
        <strain evidence="2 3">DSM 22170</strain>
    </source>
</reference>
<dbReference type="RefSeq" id="WP_188774906.1">
    <property type="nucleotide sequence ID" value="NZ_BMMB01000003.1"/>
</dbReference>
<feature type="transmembrane region" description="Helical" evidence="1">
    <location>
        <begin position="52"/>
        <end position="70"/>
    </location>
</feature>
<organism evidence="2 3">
    <name type="scientific">Paenibacillus hunanensis</name>
    <dbReference type="NCBI Taxonomy" id="539262"/>
    <lineage>
        <taxon>Bacteria</taxon>
        <taxon>Bacillati</taxon>
        <taxon>Bacillota</taxon>
        <taxon>Bacilli</taxon>
        <taxon>Bacillales</taxon>
        <taxon>Paenibacillaceae</taxon>
        <taxon>Paenibacillus</taxon>
    </lineage>
</organism>
<keyword evidence="3" id="KW-1185">Reference proteome</keyword>